<name>A0A0V1FTW5_TRIPS</name>
<feature type="compositionally biased region" description="Acidic residues" evidence="1">
    <location>
        <begin position="45"/>
        <end position="61"/>
    </location>
</feature>
<evidence type="ECO:0000313" key="3">
    <source>
        <dbReference type="Proteomes" id="UP000054995"/>
    </source>
</evidence>
<proteinExistence type="predicted"/>
<dbReference type="OrthoDB" id="10503671at2759"/>
<dbReference type="AlphaFoldDB" id="A0A0V1FTW5"/>
<evidence type="ECO:0000256" key="1">
    <source>
        <dbReference type="SAM" id="MobiDB-lite"/>
    </source>
</evidence>
<feature type="region of interest" description="Disordered" evidence="1">
    <location>
        <begin position="29"/>
        <end position="61"/>
    </location>
</feature>
<keyword evidence="3" id="KW-1185">Reference proteome</keyword>
<comment type="caution">
    <text evidence="2">The sequence shown here is derived from an EMBL/GenBank/DDBJ whole genome shotgun (WGS) entry which is preliminary data.</text>
</comment>
<dbReference type="EMBL" id="JYDT01000033">
    <property type="protein sequence ID" value="KRY89279.1"/>
    <property type="molecule type" value="Genomic_DNA"/>
</dbReference>
<gene>
    <name evidence="2" type="ORF">T4D_13146</name>
</gene>
<sequence length="82" mass="9300">MDGAKVYYNCEAESIFTVIDSLDYSQLSKSTQLNEQEDRSMSAVSDDDDENDDDDDDDDDAGLAYKIRSSVRLLRYRLVCSV</sequence>
<protein>
    <submittedName>
        <fullName evidence="2">Uncharacterized protein</fullName>
    </submittedName>
</protein>
<reference evidence="2 3" key="1">
    <citation type="submission" date="2015-01" db="EMBL/GenBank/DDBJ databases">
        <title>Evolution of Trichinella species and genotypes.</title>
        <authorList>
            <person name="Korhonen P.K."/>
            <person name="Edoardo P."/>
            <person name="Giuseppe L.R."/>
            <person name="Gasser R.B."/>
        </authorList>
    </citation>
    <scope>NUCLEOTIDE SEQUENCE [LARGE SCALE GENOMIC DNA]</scope>
    <source>
        <strain evidence="2">ISS470</strain>
    </source>
</reference>
<accession>A0A0V1FTW5</accession>
<dbReference type="Proteomes" id="UP000054995">
    <property type="component" value="Unassembled WGS sequence"/>
</dbReference>
<organism evidence="2 3">
    <name type="scientific">Trichinella pseudospiralis</name>
    <name type="common">Parasitic roundworm</name>
    <dbReference type="NCBI Taxonomy" id="6337"/>
    <lineage>
        <taxon>Eukaryota</taxon>
        <taxon>Metazoa</taxon>
        <taxon>Ecdysozoa</taxon>
        <taxon>Nematoda</taxon>
        <taxon>Enoplea</taxon>
        <taxon>Dorylaimia</taxon>
        <taxon>Trichinellida</taxon>
        <taxon>Trichinellidae</taxon>
        <taxon>Trichinella</taxon>
    </lineage>
</organism>
<evidence type="ECO:0000313" key="2">
    <source>
        <dbReference type="EMBL" id="KRY89279.1"/>
    </source>
</evidence>